<dbReference type="RefSeq" id="WP_212941932.1">
    <property type="nucleotide sequence ID" value="NZ_BORR01000017.1"/>
</dbReference>
<gene>
    <name evidence="1" type="ORF">J41TS12_38900</name>
</gene>
<sequence>MKTTLGEQGLRIQGKGWQVRIMLAQWSRSAGADTTLQQWLTPRIKI</sequence>
<reference evidence="1 2" key="1">
    <citation type="submission" date="2021-03" db="EMBL/GenBank/DDBJ databases">
        <title>Antimicrobial resistance genes in bacteria isolated from Japanese honey, and their potential for conferring macrolide and lincosamide resistance in the American foulbrood pathogen Paenibacillus larvae.</title>
        <authorList>
            <person name="Okamoto M."/>
            <person name="Kumagai M."/>
            <person name="Kanamori H."/>
            <person name="Takamatsu D."/>
        </authorList>
    </citation>
    <scope>NUCLEOTIDE SEQUENCE [LARGE SCALE GENOMIC DNA]</scope>
    <source>
        <strain evidence="1 2">J41TS12</strain>
    </source>
</reference>
<dbReference type="EMBL" id="BORR01000017">
    <property type="protein sequence ID" value="GIO39029.1"/>
    <property type="molecule type" value="Genomic_DNA"/>
</dbReference>
<protein>
    <recommendedName>
        <fullName evidence="3">Z-ring formation inhibitor MciZ</fullName>
    </recommendedName>
</protein>
<evidence type="ECO:0000313" key="2">
    <source>
        <dbReference type="Proteomes" id="UP000681162"/>
    </source>
</evidence>
<accession>A0A919XW10</accession>
<name>A0A919XW10_9BACL</name>
<evidence type="ECO:0008006" key="3">
    <source>
        <dbReference type="Google" id="ProtNLM"/>
    </source>
</evidence>
<comment type="caution">
    <text evidence="1">The sequence shown here is derived from an EMBL/GenBank/DDBJ whole genome shotgun (WGS) entry which is preliminary data.</text>
</comment>
<dbReference type="Proteomes" id="UP000681162">
    <property type="component" value="Unassembled WGS sequence"/>
</dbReference>
<evidence type="ECO:0000313" key="1">
    <source>
        <dbReference type="EMBL" id="GIO39029.1"/>
    </source>
</evidence>
<organism evidence="1 2">
    <name type="scientific">Paenibacillus antibioticophila</name>
    <dbReference type="NCBI Taxonomy" id="1274374"/>
    <lineage>
        <taxon>Bacteria</taxon>
        <taxon>Bacillati</taxon>
        <taxon>Bacillota</taxon>
        <taxon>Bacilli</taxon>
        <taxon>Bacillales</taxon>
        <taxon>Paenibacillaceae</taxon>
        <taxon>Paenibacillus</taxon>
    </lineage>
</organism>
<keyword evidence="2" id="KW-1185">Reference proteome</keyword>
<proteinExistence type="predicted"/>
<dbReference type="AlphaFoldDB" id="A0A919XW10"/>